<organism evidence="1 2">
    <name type="scientific">Nocardia amamiensis</name>
    <dbReference type="NCBI Taxonomy" id="404578"/>
    <lineage>
        <taxon>Bacteria</taxon>
        <taxon>Bacillati</taxon>
        <taxon>Actinomycetota</taxon>
        <taxon>Actinomycetes</taxon>
        <taxon>Mycobacteriales</taxon>
        <taxon>Nocardiaceae</taxon>
        <taxon>Nocardia</taxon>
    </lineage>
</organism>
<comment type="caution">
    <text evidence="1">The sequence shown here is derived from an EMBL/GenBank/DDBJ whole genome shotgun (WGS) entry which is preliminary data.</text>
</comment>
<accession>A0ABS0CI43</accession>
<dbReference type="EMBL" id="JADLQX010000001">
    <property type="protein sequence ID" value="MBF6296284.1"/>
    <property type="molecule type" value="Genomic_DNA"/>
</dbReference>
<evidence type="ECO:0000313" key="2">
    <source>
        <dbReference type="Proteomes" id="UP000702209"/>
    </source>
</evidence>
<reference evidence="1 2" key="1">
    <citation type="submission" date="2020-10" db="EMBL/GenBank/DDBJ databases">
        <title>Identification of Nocardia species via Next-generation sequencing and recognition of intraspecies genetic diversity.</title>
        <authorList>
            <person name="Li P."/>
            <person name="Li P."/>
            <person name="Lu B."/>
        </authorList>
    </citation>
    <scope>NUCLEOTIDE SEQUENCE [LARGE SCALE GENOMIC DNA]</scope>
    <source>
        <strain evidence="1 2">BJ06-0157</strain>
    </source>
</reference>
<protein>
    <recommendedName>
        <fullName evidence="3">Tail terminator</fullName>
    </recommendedName>
</protein>
<keyword evidence="2" id="KW-1185">Reference proteome</keyword>
<evidence type="ECO:0008006" key="3">
    <source>
        <dbReference type="Google" id="ProtNLM"/>
    </source>
</evidence>
<dbReference type="Proteomes" id="UP000702209">
    <property type="component" value="Unassembled WGS sequence"/>
</dbReference>
<evidence type="ECO:0000313" key="1">
    <source>
        <dbReference type="EMBL" id="MBF6296284.1"/>
    </source>
</evidence>
<name>A0ABS0CI43_9NOCA</name>
<sequence length="145" mass="15991">MSERIMFADIEKTLVDYLTTELAALSDTAQVVTRVPDPRPTRMVRVLRNDRKRRNDREDREGIRGPNLILDRPRVILECSDDAGAAGGLAATVRAILSVASPGYLGTVWCDYIDDVGVENDTDPATNAPRQLIIVDLCVRGKLLA</sequence>
<gene>
    <name evidence="1" type="ORF">IU459_01850</name>
</gene>
<proteinExistence type="predicted"/>
<dbReference type="RefSeq" id="WP_157128872.1">
    <property type="nucleotide sequence ID" value="NZ_JADLQX010000001.1"/>
</dbReference>